<dbReference type="CDD" id="cd01650">
    <property type="entry name" value="RT_nLTR_like"/>
    <property type="match status" value="1"/>
</dbReference>
<dbReference type="AlphaFoldDB" id="A0AAV4IBD5"/>
<comment type="caution">
    <text evidence="2">The sequence shown here is derived from an EMBL/GenBank/DDBJ whole genome shotgun (WGS) entry which is preliminary data.</text>
</comment>
<protein>
    <submittedName>
        <fullName evidence="2">Retrovirus-related Pol polyprotein from type-1 retrotransposable element R2</fullName>
    </submittedName>
</protein>
<dbReference type="PANTHER" id="PTHR47027:SF20">
    <property type="entry name" value="REVERSE TRANSCRIPTASE-LIKE PROTEIN WITH RNA-DIRECTED DNA POLYMERASE DOMAIN"/>
    <property type="match status" value="1"/>
</dbReference>
<accession>A0AAV4IBD5</accession>
<proteinExistence type="predicted"/>
<dbReference type="InterPro" id="IPR000477">
    <property type="entry name" value="RT_dom"/>
</dbReference>
<evidence type="ECO:0000313" key="3">
    <source>
        <dbReference type="Proteomes" id="UP000762676"/>
    </source>
</evidence>
<keyword evidence="3" id="KW-1185">Reference proteome</keyword>
<organism evidence="2 3">
    <name type="scientific">Elysia marginata</name>
    <dbReference type="NCBI Taxonomy" id="1093978"/>
    <lineage>
        <taxon>Eukaryota</taxon>
        <taxon>Metazoa</taxon>
        <taxon>Spiralia</taxon>
        <taxon>Lophotrochozoa</taxon>
        <taxon>Mollusca</taxon>
        <taxon>Gastropoda</taxon>
        <taxon>Heterobranchia</taxon>
        <taxon>Euthyneura</taxon>
        <taxon>Panpulmonata</taxon>
        <taxon>Sacoglossa</taxon>
        <taxon>Placobranchoidea</taxon>
        <taxon>Plakobranchidae</taxon>
        <taxon>Elysia</taxon>
    </lineage>
</organism>
<feature type="domain" description="Reverse transcriptase" evidence="1">
    <location>
        <begin position="142"/>
        <end position="439"/>
    </location>
</feature>
<name>A0AAV4IBD5_9GAST</name>
<reference evidence="2 3" key="1">
    <citation type="journal article" date="2021" name="Elife">
        <title>Chloroplast acquisition without the gene transfer in kleptoplastic sea slugs, Plakobranchus ocellatus.</title>
        <authorList>
            <person name="Maeda T."/>
            <person name="Takahashi S."/>
            <person name="Yoshida T."/>
            <person name="Shimamura S."/>
            <person name="Takaki Y."/>
            <person name="Nagai Y."/>
            <person name="Toyoda A."/>
            <person name="Suzuki Y."/>
            <person name="Arimoto A."/>
            <person name="Ishii H."/>
            <person name="Satoh N."/>
            <person name="Nishiyama T."/>
            <person name="Hasebe M."/>
            <person name="Maruyama T."/>
            <person name="Minagawa J."/>
            <person name="Obokata J."/>
            <person name="Shigenobu S."/>
        </authorList>
    </citation>
    <scope>NUCLEOTIDE SEQUENCE [LARGE SCALE GENOMIC DNA]</scope>
</reference>
<sequence length="681" mass="78042">MQNNWWEDLARITQQCADNGDYRRFYEALKTVYGPTHQIQSPLRSSDGQQLLTEKPDILTRWAEHFNTLFSTDRSVQNAALDRIPHLPLIEKLDDPPTLEETITAIGQLKSHKAAGIDGIPPEVWKKGAVVLHGKFHELLVCCWEQGNLPQDLRDAVAITLYKNKGEKSDCSNYRGITLLSIAGKVLARILLNRLVSTIAEENLPESQWGFRSNRDTTDMVFVLRQLQEKCREQNKGLYITFVDLTKAFDTVSRTGLWRILERLVCPPKFLQMVIQLHQNQQGHVRLNGDVSEPFPISNGVKQGCVLAPTLFSIFFSKMIEQATEDLAPEERVYVRYRLDGSLFNLSHLQAHTKTQERLIRDLLFADDVALVAHTEQALQGITSCFAETSSLFGLEVSLKKTEVLHQPAPHDMYIQPRISINNTGLKATQQFTYLGSIISYDAKIDKEIDNRLSKASSSFGRLYKRVWKNKNLRAMTKTRVYRAVVITTLLYGSESWVLYRSHARLLERFHQRCLRTILDVHWTDYVSNVAILEQAGLPSIEAMIVKSKLRWIGHVHRMDDHRLPKIVMYSELSSGYRERGAPRKRYKDSLKRSLSACDIDVQGWSDLATDRSAWSCRIQEATTKFEEERITAANNKRLRRNNPTQTPTPHPCRHCSRICRARIGLISHELACHQRHGQPP</sequence>
<dbReference type="EMBL" id="BMAT01002420">
    <property type="protein sequence ID" value="GFS06446.1"/>
    <property type="molecule type" value="Genomic_DNA"/>
</dbReference>
<gene>
    <name evidence="2" type="ORF">ElyMa_001223900</name>
</gene>
<dbReference type="PROSITE" id="PS50878">
    <property type="entry name" value="RT_POL"/>
    <property type="match status" value="1"/>
</dbReference>
<dbReference type="Proteomes" id="UP000762676">
    <property type="component" value="Unassembled WGS sequence"/>
</dbReference>
<dbReference type="InterPro" id="IPR043502">
    <property type="entry name" value="DNA/RNA_pol_sf"/>
</dbReference>
<evidence type="ECO:0000313" key="2">
    <source>
        <dbReference type="EMBL" id="GFS06446.1"/>
    </source>
</evidence>
<dbReference type="SUPFAM" id="SSF56672">
    <property type="entry name" value="DNA/RNA polymerases"/>
    <property type="match status" value="1"/>
</dbReference>
<dbReference type="PANTHER" id="PTHR47027">
    <property type="entry name" value="REVERSE TRANSCRIPTASE DOMAIN-CONTAINING PROTEIN"/>
    <property type="match status" value="1"/>
</dbReference>
<evidence type="ECO:0000259" key="1">
    <source>
        <dbReference type="PROSITE" id="PS50878"/>
    </source>
</evidence>
<dbReference type="Pfam" id="PF00078">
    <property type="entry name" value="RVT_1"/>
    <property type="match status" value="1"/>
</dbReference>